<dbReference type="PANTHER" id="PTHR43194">
    <property type="entry name" value="HYDROLASE ALPHA/BETA FOLD FAMILY"/>
    <property type="match status" value="1"/>
</dbReference>
<dbReference type="SUPFAM" id="SSF53474">
    <property type="entry name" value="alpha/beta-Hydrolases"/>
    <property type="match status" value="1"/>
</dbReference>
<keyword evidence="3" id="KW-1185">Reference proteome</keyword>
<keyword evidence="2" id="KW-0378">Hydrolase</keyword>
<feature type="domain" description="AB hydrolase-1" evidence="1">
    <location>
        <begin position="23"/>
        <end position="280"/>
    </location>
</feature>
<dbReference type="InterPro" id="IPR050228">
    <property type="entry name" value="Carboxylesterase_BioH"/>
</dbReference>
<dbReference type="RefSeq" id="WP_180726278.1">
    <property type="nucleotide sequence ID" value="NZ_AP023176.1"/>
</dbReference>
<dbReference type="Gene3D" id="3.40.50.1820">
    <property type="entry name" value="alpha/beta hydrolase"/>
    <property type="match status" value="1"/>
</dbReference>
<proteinExistence type="predicted"/>
<sequence length="296" mass="32322">MYYTSPTDGYRLAYHKNGSGRPVVMIHGSPGDSHEYDRLAALVSARAMTIVPDLRGFGLSDKQLDNGSDVFSRDGQVKAVIALMDELELTDAILVGYDIGGFTVQGVAHKRPDLVAALVLAPPIPGVGRRILEVSPVNEFWHATFFRTTLVEQVFDGNPDAIRALLKIHLDGWSGPGSTVTDELLDNMVKGCSAPGAFTASVSWFRHLESNPVSGYAGETVPDIGDRFDKPVSILWPECDPLFPVAWSDQIDRFMSNFSLKFMPGVGHFSPTEAPQLFAAEIFAHLSGEWRADTAR</sequence>
<dbReference type="Proteomes" id="UP000510888">
    <property type="component" value="Plasmid PPGU16_p1"/>
</dbReference>
<dbReference type="AlphaFoldDB" id="A0A7I8BWT9"/>
<dbReference type="EMBL" id="AP023176">
    <property type="protein sequence ID" value="BCF92748.1"/>
    <property type="molecule type" value="Genomic_DNA"/>
</dbReference>
<evidence type="ECO:0000259" key="1">
    <source>
        <dbReference type="Pfam" id="PF12697"/>
    </source>
</evidence>
<dbReference type="KEGG" id="plad:PPGU16_58150"/>
<name>A0A7I8BWT9_9BURK</name>
<reference evidence="2 3" key="1">
    <citation type="journal article" date="2020" name="Genes (Basel)">
        <title>Genomic Comparison of Insect Gut Symbionts from Divergent Burkholderia Subclades.</title>
        <authorList>
            <person name="Takeshita K."/>
            <person name="Kikuchi Y."/>
        </authorList>
    </citation>
    <scope>NUCLEOTIDE SEQUENCE [LARGE SCALE GENOMIC DNA]</scope>
    <source>
        <strain evidence="2 3">PGU16</strain>
        <plasmid evidence="2 3">PPGU16_p1</plasmid>
    </source>
</reference>
<dbReference type="Pfam" id="PF12697">
    <property type="entry name" value="Abhydrolase_6"/>
    <property type="match status" value="1"/>
</dbReference>
<evidence type="ECO:0000313" key="3">
    <source>
        <dbReference type="Proteomes" id="UP000510888"/>
    </source>
</evidence>
<dbReference type="InterPro" id="IPR000073">
    <property type="entry name" value="AB_hydrolase_1"/>
</dbReference>
<geneLocation type="plasmid" evidence="2 3">
    <name>PPGU16_p1</name>
</geneLocation>
<keyword evidence="2" id="KW-0614">Plasmid</keyword>
<dbReference type="GO" id="GO:0016787">
    <property type="term" value="F:hydrolase activity"/>
    <property type="evidence" value="ECO:0007669"/>
    <property type="project" value="UniProtKB-KW"/>
</dbReference>
<protein>
    <submittedName>
        <fullName evidence="2">Hydrolase</fullName>
    </submittedName>
</protein>
<dbReference type="InterPro" id="IPR029058">
    <property type="entry name" value="AB_hydrolase_fold"/>
</dbReference>
<accession>A0A7I8BWT9</accession>
<dbReference type="PANTHER" id="PTHR43194:SF5">
    <property type="entry name" value="PIMELOYL-[ACYL-CARRIER PROTEIN] METHYL ESTER ESTERASE"/>
    <property type="match status" value="1"/>
</dbReference>
<gene>
    <name evidence="2" type="ORF">PPGU16_58150</name>
</gene>
<organism evidence="2 3">
    <name type="scientific">Paraburkholderia largidicola</name>
    <dbReference type="NCBI Taxonomy" id="3014751"/>
    <lineage>
        <taxon>Bacteria</taxon>
        <taxon>Pseudomonadati</taxon>
        <taxon>Pseudomonadota</taxon>
        <taxon>Betaproteobacteria</taxon>
        <taxon>Burkholderiales</taxon>
        <taxon>Burkholderiaceae</taxon>
        <taxon>Paraburkholderia</taxon>
    </lineage>
</organism>
<evidence type="ECO:0000313" key="2">
    <source>
        <dbReference type="EMBL" id="BCF92748.1"/>
    </source>
</evidence>